<comment type="caution">
    <text evidence="1">The sequence shown here is derived from an EMBL/GenBank/DDBJ whole genome shotgun (WGS) entry which is preliminary data.</text>
</comment>
<gene>
    <name evidence="1" type="ORF">LEA_15126</name>
</gene>
<feature type="non-terminal residue" evidence="1">
    <location>
        <position position="1"/>
    </location>
</feature>
<dbReference type="Gene3D" id="3.40.50.2000">
    <property type="entry name" value="Glycogen Phosphorylase B"/>
    <property type="match status" value="2"/>
</dbReference>
<proteinExistence type="predicted"/>
<dbReference type="GO" id="GO:0016757">
    <property type="term" value="F:glycosyltransferase activity"/>
    <property type="evidence" value="ECO:0007669"/>
    <property type="project" value="UniProtKB-KW"/>
</dbReference>
<keyword evidence="1" id="KW-0328">Glycosyltransferase</keyword>
<reference evidence="1" key="1">
    <citation type="journal article" date="2013" name="Environ. Microbiol.">
        <title>Microbiota from the distal guts of lean and obese adolescents exhibit partial functional redundancy besides clear differences in community structure.</title>
        <authorList>
            <person name="Ferrer M."/>
            <person name="Ruiz A."/>
            <person name="Lanza F."/>
            <person name="Haange S.B."/>
            <person name="Oberbach A."/>
            <person name="Till H."/>
            <person name="Bargiela R."/>
            <person name="Campoy C."/>
            <person name="Segura M.T."/>
            <person name="Richter M."/>
            <person name="von Bergen M."/>
            <person name="Seifert J."/>
            <person name="Suarez A."/>
        </authorList>
    </citation>
    <scope>NUCLEOTIDE SEQUENCE</scope>
</reference>
<dbReference type="SUPFAM" id="SSF53756">
    <property type="entry name" value="UDP-Glycosyltransferase/glycogen phosphorylase"/>
    <property type="match status" value="1"/>
</dbReference>
<accession>K1T949</accession>
<keyword evidence="1" id="KW-0808">Transferase</keyword>
<dbReference type="AlphaFoldDB" id="K1T949"/>
<name>K1T949_9ZZZZ</name>
<dbReference type="EMBL" id="AJWY01010319">
    <property type="protein sequence ID" value="EKC55866.1"/>
    <property type="molecule type" value="Genomic_DNA"/>
</dbReference>
<protein>
    <submittedName>
        <fullName evidence="1">Protein containing Glycosyl transferase, group 1 domain protein</fullName>
        <ecNumber evidence="1">2.4.-.-</ecNumber>
    </submittedName>
</protein>
<organism evidence="1">
    <name type="scientific">human gut metagenome</name>
    <dbReference type="NCBI Taxonomy" id="408170"/>
    <lineage>
        <taxon>unclassified sequences</taxon>
        <taxon>metagenomes</taxon>
        <taxon>organismal metagenomes</taxon>
    </lineage>
</organism>
<dbReference type="EC" id="2.4.-.-" evidence="1"/>
<sequence length="75" mass="8663">IRGNHDLISDGEGGFLFEEGNASDYVKGLSFFLDYPEEAKRMGEWNKKRVQDFSIDLVEEKMRRIYAEAESGELK</sequence>
<evidence type="ECO:0000313" key="1">
    <source>
        <dbReference type="EMBL" id="EKC55866.1"/>
    </source>
</evidence>